<dbReference type="EMBL" id="GG662718">
    <property type="protein sequence ID" value="EWS74727.1"/>
    <property type="molecule type" value="Genomic_DNA"/>
</dbReference>
<dbReference type="InParanoid" id="W7XBK9"/>
<accession>W7XBK9</accession>
<sequence>MSLLIKFYASFLQNEPKSSNIANELLQSAKTSTSVLYNLVTVMGVSDKLL</sequence>
<gene>
    <name evidence="1" type="ORF">TTHERM_000225938</name>
</gene>
<dbReference type="AlphaFoldDB" id="W7XBK9"/>
<reference evidence="2" key="1">
    <citation type="journal article" date="2006" name="PLoS Biol.">
        <title>Macronuclear genome sequence of the ciliate Tetrahymena thermophila, a model eukaryote.</title>
        <authorList>
            <person name="Eisen J.A."/>
            <person name="Coyne R.S."/>
            <person name="Wu M."/>
            <person name="Wu D."/>
            <person name="Thiagarajan M."/>
            <person name="Wortman J.R."/>
            <person name="Badger J.H."/>
            <person name="Ren Q."/>
            <person name="Amedeo P."/>
            <person name="Jones K.M."/>
            <person name="Tallon L.J."/>
            <person name="Delcher A.L."/>
            <person name="Salzberg S.L."/>
            <person name="Silva J.C."/>
            <person name="Haas B.J."/>
            <person name="Majoros W.H."/>
            <person name="Farzad M."/>
            <person name="Carlton J.M."/>
            <person name="Smith R.K. Jr."/>
            <person name="Garg J."/>
            <person name="Pearlman R.E."/>
            <person name="Karrer K.M."/>
            <person name="Sun L."/>
            <person name="Manning G."/>
            <person name="Elde N.C."/>
            <person name="Turkewitz A.P."/>
            <person name="Asai D.J."/>
            <person name="Wilkes D.E."/>
            <person name="Wang Y."/>
            <person name="Cai H."/>
            <person name="Collins K."/>
            <person name="Stewart B.A."/>
            <person name="Lee S.R."/>
            <person name="Wilamowska K."/>
            <person name="Weinberg Z."/>
            <person name="Ruzzo W.L."/>
            <person name="Wloga D."/>
            <person name="Gaertig J."/>
            <person name="Frankel J."/>
            <person name="Tsao C.-C."/>
            <person name="Gorovsky M.A."/>
            <person name="Keeling P.J."/>
            <person name="Waller R.F."/>
            <person name="Patron N.J."/>
            <person name="Cherry J.M."/>
            <person name="Stover N.A."/>
            <person name="Krieger C.J."/>
            <person name="del Toro C."/>
            <person name="Ryder H.F."/>
            <person name="Williamson S.C."/>
            <person name="Barbeau R.A."/>
            <person name="Hamilton E.P."/>
            <person name="Orias E."/>
        </authorList>
    </citation>
    <scope>NUCLEOTIDE SEQUENCE [LARGE SCALE GENOMIC DNA]</scope>
    <source>
        <strain evidence="2">SB210</strain>
    </source>
</reference>
<dbReference type="KEGG" id="tet:TTHERM_000225938"/>
<organism evidence="1 2">
    <name type="scientific">Tetrahymena thermophila (strain SB210)</name>
    <dbReference type="NCBI Taxonomy" id="312017"/>
    <lineage>
        <taxon>Eukaryota</taxon>
        <taxon>Sar</taxon>
        <taxon>Alveolata</taxon>
        <taxon>Ciliophora</taxon>
        <taxon>Intramacronucleata</taxon>
        <taxon>Oligohymenophorea</taxon>
        <taxon>Hymenostomatida</taxon>
        <taxon>Tetrahymenina</taxon>
        <taxon>Tetrahymenidae</taxon>
        <taxon>Tetrahymena</taxon>
    </lineage>
</organism>
<dbReference type="RefSeq" id="XP_012652728.1">
    <property type="nucleotide sequence ID" value="XM_012797274.1"/>
</dbReference>
<name>W7XBK9_TETTS</name>
<proteinExistence type="predicted"/>
<evidence type="ECO:0000313" key="2">
    <source>
        <dbReference type="Proteomes" id="UP000009168"/>
    </source>
</evidence>
<protein>
    <submittedName>
        <fullName evidence="1">Uncharacterized protein</fullName>
    </submittedName>
</protein>
<evidence type="ECO:0000313" key="1">
    <source>
        <dbReference type="EMBL" id="EWS74727.1"/>
    </source>
</evidence>
<dbReference type="Proteomes" id="UP000009168">
    <property type="component" value="Unassembled WGS sequence"/>
</dbReference>
<keyword evidence="2" id="KW-1185">Reference proteome</keyword>
<dbReference type="GeneID" id="24437901"/>